<reference evidence="3" key="1">
    <citation type="submission" date="2020-10" db="EMBL/GenBank/DDBJ databases">
        <authorList>
            <person name="Kikuchi T."/>
        </authorList>
    </citation>
    <scope>NUCLEOTIDE SEQUENCE</scope>
    <source>
        <strain evidence="3">NKZ352</strain>
    </source>
</reference>
<feature type="transmembrane region" description="Helical" evidence="1">
    <location>
        <begin position="76"/>
        <end position="94"/>
    </location>
</feature>
<name>A0A8S1HWY5_9PELO</name>
<dbReference type="PANTHER" id="PTHR12892">
    <property type="entry name" value="FGF RECEPTOR ACTIVATING PROTEIN 1"/>
    <property type="match status" value="1"/>
</dbReference>
<keyword evidence="1" id="KW-0812">Transmembrane</keyword>
<dbReference type="Pfam" id="PF10277">
    <property type="entry name" value="Frag1"/>
    <property type="match status" value="1"/>
</dbReference>
<keyword evidence="1" id="KW-1133">Transmembrane helix</keyword>
<protein>
    <recommendedName>
        <fullName evidence="2">CWH43-like N-terminal domain-containing protein</fullName>
    </recommendedName>
</protein>
<feature type="transmembrane region" description="Helical" evidence="1">
    <location>
        <begin position="20"/>
        <end position="45"/>
    </location>
</feature>
<dbReference type="AlphaFoldDB" id="A0A8S1HWY5"/>
<comment type="caution">
    <text evidence="3">The sequence shown here is derived from an EMBL/GenBank/DDBJ whole genome shotgun (WGS) entry which is preliminary data.</text>
</comment>
<evidence type="ECO:0000313" key="4">
    <source>
        <dbReference type="Proteomes" id="UP000835052"/>
    </source>
</evidence>
<gene>
    <name evidence="3" type="ORF">CAUJ_LOCUS15591</name>
</gene>
<evidence type="ECO:0000313" key="3">
    <source>
        <dbReference type="EMBL" id="CAD6199691.1"/>
    </source>
</evidence>
<dbReference type="GO" id="GO:0000139">
    <property type="term" value="C:Golgi membrane"/>
    <property type="evidence" value="ECO:0007669"/>
    <property type="project" value="InterPro"/>
</dbReference>
<keyword evidence="4" id="KW-1185">Reference proteome</keyword>
<dbReference type="InterPro" id="IPR039545">
    <property type="entry name" value="PGAP2"/>
</dbReference>
<accession>A0A8S1HWY5</accession>
<evidence type="ECO:0000256" key="1">
    <source>
        <dbReference type="SAM" id="Phobius"/>
    </source>
</evidence>
<feature type="transmembrane region" description="Helical" evidence="1">
    <location>
        <begin position="139"/>
        <end position="164"/>
    </location>
</feature>
<dbReference type="InterPro" id="IPR019402">
    <property type="entry name" value="CWH43_N"/>
</dbReference>
<dbReference type="EMBL" id="CAJGYM010000195">
    <property type="protein sequence ID" value="CAD6199691.1"/>
    <property type="molecule type" value="Genomic_DNA"/>
</dbReference>
<keyword evidence="1" id="KW-0472">Membrane</keyword>
<dbReference type="GO" id="GO:0006506">
    <property type="term" value="P:GPI anchor biosynthetic process"/>
    <property type="evidence" value="ECO:0007669"/>
    <property type="project" value="TreeGrafter"/>
</dbReference>
<dbReference type="Proteomes" id="UP000835052">
    <property type="component" value="Unassembled WGS sequence"/>
</dbReference>
<proteinExistence type="predicted"/>
<evidence type="ECO:0000259" key="2">
    <source>
        <dbReference type="Pfam" id="PF10277"/>
    </source>
</evidence>
<dbReference type="OrthoDB" id="5852423at2759"/>
<feature type="transmembrane region" description="Helical" evidence="1">
    <location>
        <begin position="176"/>
        <end position="199"/>
    </location>
</feature>
<dbReference type="PANTHER" id="PTHR12892:SF12">
    <property type="entry name" value="RHOMBOID DOMAIN-CONTAINING PROTEIN"/>
    <property type="match status" value="1"/>
</dbReference>
<sequence length="252" mass="28204">MASLTFEPAKRQLVLSEVPLQALFAAWLAAPPIAVGCAFVVGYTLHYRLLYDYFWDCRNVFLPSVSRVLNLPLERTLWNLLILFHIPLHTFVIIRQATVLGTNTHSRKNLLRSGASVSAAVSSVFLSSLATVGEREDGILHMVFFCGYTTTTAINSVLFTWLLHNSHIVEEKNTCARIRLVALLGFSISVPAISLFFVLHNVFCLPAAYELFAIFEYATVLWIFALHACSWNLMGDVVVAVVLTRPEPSFRL</sequence>
<dbReference type="GO" id="GO:0005789">
    <property type="term" value="C:endoplasmic reticulum membrane"/>
    <property type="evidence" value="ECO:0007669"/>
    <property type="project" value="TreeGrafter"/>
</dbReference>
<feature type="transmembrane region" description="Helical" evidence="1">
    <location>
        <begin position="219"/>
        <end position="243"/>
    </location>
</feature>
<feature type="domain" description="CWH43-like N-terminal" evidence="2">
    <location>
        <begin position="26"/>
        <end position="231"/>
    </location>
</feature>
<organism evidence="3 4">
    <name type="scientific">Caenorhabditis auriculariae</name>
    <dbReference type="NCBI Taxonomy" id="2777116"/>
    <lineage>
        <taxon>Eukaryota</taxon>
        <taxon>Metazoa</taxon>
        <taxon>Ecdysozoa</taxon>
        <taxon>Nematoda</taxon>
        <taxon>Chromadorea</taxon>
        <taxon>Rhabditida</taxon>
        <taxon>Rhabditina</taxon>
        <taxon>Rhabditomorpha</taxon>
        <taxon>Rhabditoidea</taxon>
        <taxon>Rhabditidae</taxon>
        <taxon>Peloderinae</taxon>
        <taxon>Caenorhabditis</taxon>
    </lineage>
</organism>